<organism evidence="3 4">
    <name type="scientific">Marasmius crinis-equi</name>
    <dbReference type="NCBI Taxonomy" id="585013"/>
    <lineage>
        <taxon>Eukaryota</taxon>
        <taxon>Fungi</taxon>
        <taxon>Dikarya</taxon>
        <taxon>Basidiomycota</taxon>
        <taxon>Agaricomycotina</taxon>
        <taxon>Agaricomycetes</taxon>
        <taxon>Agaricomycetidae</taxon>
        <taxon>Agaricales</taxon>
        <taxon>Marasmiineae</taxon>
        <taxon>Marasmiaceae</taxon>
        <taxon>Marasmius</taxon>
    </lineage>
</organism>
<feature type="transmembrane region" description="Helical" evidence="2">
    <location>
        <begin position="129"/>
        <end position="152"/>
    </location>
</feature>
<proteinExistence type="predicted"/>
<feature type="transmembrane region" description="Helical" evidence="2">
    <location>
        <begin position="34"/>
        <end position="57"/>
    </location>
</feature>
<keyword evidence="2" id="KW-0472">Membrane</keyword>
<keyword evidence="2" id="KW-0812">Transmembrane</keyword>
<evidence type="ECO:0000313" key="3">
    <source>
        <dbReference type="EMBL" id="KAL0575613.1"/>
    </source>
</evidence>
<evidence type="ECO:0000313" key="4">
    <source>
        <dbReference type="Proteomes" id="UP001465976"/>
    </source>
</evidence>
<keyword evidence="2" id="KW-1133">Transmembrane helix</keyword>
<protein>
    <submittedName>
        <fullName evidence="3">Uncharacterized protein</fullName>
    </submittedName>
</protein>
<dbReference type="Proteomes" id="UP001465976">
    <property type="component" value="Unassembled WGS sequence"/>
</dbReference>
<feature type="transmembrane region" description="Helical" evidence="2">
    <location>
        <begin position="6"/>
        <end position="22"/>
    </location>
</feature>
<accession>A0ABR3FJR6</accession>
<feature type="transmembrane region" description="Helical" evidence="2">
    <location>
        <begin position="172"/>
        <end position="194"/>
    </location>
</feature>
<name>A0ABR3FJR6_9AGAR</name>
<comment type="caution">
    <text evidence="3">The sequence shown here is derived from an EMBL/GenBank/DDBJ whole genome shotgun (WGS) entry which is preliminary data.</text>
</comment>
<gene>
    <name evidence="3" type="ORF">V5O48_006360</name>
</gene>
<dbReference type="EMBL" id="JBAHYK010000289">
    <property type="protein sequence ID" value="KAL0575613.1"/>
    <property type="molecule type" value="Genomic_DNA"/>
</dbReference>
<reference evidence="3 4" key="1">
    <citation type="submission" date="2024-02" db="EMBL/GenBank/DDBJ databases">
        <title>A draft genome for the cacao thread blight pathogen Marasmius crinis-equi.</title>
        <authorList>
            <person name="Cohen S.P."/>
            <person name="Baruah I.K."/>
            <person name="Amoako-Attah I."/>
            <person name="Bukari Y."/>
            <person name="Meinhardt L.W."/>
            <person name="Bailey B.A."/>
        </authorList>
    </citation>
    <scope>NUCLEOTIDE SEQUENCE [LARGE SCALE GENOMIC DNA]</scope>
    <source>
        <strain evidence="3 4">GH-76</strain>
    </source>
</reference>
<sequence>MYFIYGLYVLIFSLCMRALLRRKEFQELKNRNLFLIWTVTLFTIVTVSNVIVTWSLVRQAIIDFVATRTQEYMELLDYLHHDKFKTAHTSVTTTLAVLINLVAESMLASVFIHRCYIIWNFKRRIAYPLAFMSVALNVFGLIISAISMTGLSNTSDPRKKALFVRSTTILNGYRLASLGLNFLITLLTAGRIWVISRQARALMGREIDRRYKTIIAILLESGIMYPLATLLWVILEFVVDPESKGIVPIDTSVDITQFAGIAPTLVIVRAAYGRTIDNVDQAISTLRFGEGEATSRSRHPTDFRTLDLDGHEDTPDASRVEKRSAV</sequence>
<evidence type="ECO:0000256" key="2">
    <source>
        <dbReference type="SAM" id="Phobius"/>
    </source>
</evidence>
<feature type="transmembrane region" description="Helical" evidence="2">
    <location>
        <begin position="95"/>
        <end position="117"/>
    </location>
</feature>
<keyword evidence="4" id="KW-1185">Reference proteome</keyword>
<feature type="region of interest" description="Disordered" evidence="1">
    <location>
        <begin position="290"/>
        <end position="326"/>
    </location>
</feature>
<feature type="transmembrane region" description="Helical" evidence="2">
    <location>
        <begin position="214"/>
        <end position="235"/>
    </location>
</feature>
<feature type="transmembrane region" description="Helical" evidence="2">
    <location>
        <begin position="255"/>
        <end position="272"/>
    </location>
</feature>
<evidence type="ECO:0000256" key="1">
    <source>
        <dbReference type="SAM" id="MobiDB-lite"/>
    </source>
</evidence>